<gene>
    <name evidence="2" type="ORF">DFR76_111244</name>
</gene>
<evidence type="ECO:0000313" key="2">
    <source>
        <dbReference type="EMBL" id="RDI63225.1"/>
    </source>
</evidence>
<proteinExistence type="predicted"/>
<dbReference type="Proteomes" id="UP000254869">
    <property type="component" value="Unassembled WGS sequence"/>
</dbReference>
<evidence type="ECO:0008006" key="4">
    <source>
        <dbReference type="Google" id="ProtNLM"/>
    </source>
</evidence>
<evidence type="ECO:0000256" key="1">
    <source>
        <dbReference type="SAM" id="SignalP"/>
    </source>
</evidence>
<accession>A0A370HXL3</accession>
<keyword evidence="3" id="KW-1185">Reference proteome</keyword>
<reference evidence="2 3" key="1">
    <citation type="submission" date="2018-07" db="EMBL/GenBank/DDBJ databases">
        <title>Genomic Encyclopedia of Type Strains, Phase IV (KMG-IV): sequencing the most valuable type-strain genomes for metagenomic binning, comparative biology and taxonomic classification.</title>
        <authorList>
            <person name="Goeker M."/>
        </authorList>
    </citation>
    <scope>NUCLEOTIDE SEQUENCE [LARGE SCALE GENOMIC DNA]</scope>
    <source>
        <strain evidence="2 3">DSM 44290</strain>
    </source>
</reference>
<feature type="signal peptide" evidence="1">
    <location>
        <begin position="1"/>
        <end position="24"/>
    </location>
</feature>
<dbReference type="AlphaFoldDB" id="A0A370HXL3"/>
<evidence type="ECO:0000313" key="3">
    <source>
        <dbReference type="Proteomes" id="UP000254869"/>
    </source>
</evidence>
<dbReference type="STRING" id="1210086.GCA_001613105_04983"/>
<dbReference type="EMBL" id="QQBC01000011">
    <property type="protein sequence ID" value="RDI63225.1"/>
    <property type="molecule type" value="Genomic_DNA"/>
</dbReference>
<name>A0A370HXL3_9NOCA</name>
<comment type="caution">
    <text evidence="2">The sequence shown here is derived from an EMBL/GenBank/DDBJ whole genome shotgun (WGS) entry which is preliminary data.</text>
</comment>
<protein>
    <recommendedName>
        <fullName evidence="4">LppA-like lipoprotein</fullName>
    </recommendedName>
</protein>
<sequence length="201" mass="21686">MSWCRLGPILAVAATVLCGGCGTASENTGAPTSPVWTPMPEVNYLSDFPVADKMSEKAAAELQVTHLRETLRLLPAELSFALSDHWDGFELGPNYRGSCLLHESGPDAPLKIGTTYVVTGAIRSPHSYLPDFRTAWQQLGWPVTYDERINPRIMKSTTPDHFTIVAEIADNGDFGVDITSPCFPSAAQGNAAPTPHSIPHP</sequence>
<organism evidence="2 3">
    <name type="scientific">Nocardia pseudobrasiliensis</name>
    <dbReference type="NCBI Taxonomy" id="45979"/>
    <lineage>
        <taxon>Bacteria</taxon>
        <taxon>Bacillati</taxon>
        <taxon>Actinomycetota</taxon>
        <taxon>Actinomycetes</taxon>
        <taxon>Mycobacteriales</taxon>
        <taxon>Nocardiaceae</taxon>
        <taxon>Nocardia</taxon>
    </lineage>
</organism>
<feature type="chain" id="PRO_5016753174" description="LppA-like lipoprotein" evidence="1">
    <location>
        <begin position="25"/>
        <end position="201"/>
    </location>
</feature>
<keyword evidence="1" id="KW-0732">Signal</keyword>